<sequence>MFDPATVILVTTQAELDAAYTALVSGQGGTILLAEGGSFSFGATASDWANSRTDAAVTIRSANPDTPAVIERLALTHAENLTIENVHFHMDGDDTTHSDVIVQLNNCRNVTIRNCTMTSDADGPPGTDAGHAEAAQGVIIRSSAGIVLEGNTLGKLSHGVTIKDSHDVQIVGNDIRALQCDGIRVAGVDGLLIAGNHLHDMIGSTHEYNHDDMIQIWGTGITVNNQNITIRENILDCGNGARYQMIFGHNEMFEANGLTFSNILVEGNVIFGASAHAISLDDTDGTIVRHNTIIHNADAHVILADGSRAGTTQINTIRIGGTNAVIENNITQSVSGGTDNVILTTQSPWHADDYRSHFVNIEAGGSGDLRDLMLRPDSPLNGVAGSWLTWSSDTASTLTAVADVTISRSNHSLVLLDADLSRGPNGYVADKGATFTWRFDDGTTVTGPSVQHDFLTAGRHGYQLTVTMPDGSSDTIARTLDIANETAFSLIVRDNLLVDDSGSNTSFTLHAGAGIVDGWVEIGGRDRVEVSRYTESLFNLNGFKLGLTVDAETGATGTLLHLPQTFKAALATDGFLEVTLTTTEGVFTLRSSRPPFADGAEHQITVLYDDAANRLSLVIDGRIDRETAAHGITPPKAYWGLTIGDAWGSGLEARVKDIFLVTEADGAATGPSHAEQHLADGRLVVTSYENGLRTGFEQIDAADAFDWRWQSFSYDATGRMTRSESIDDAGVKVVRTFSEGVETSTVKTDVEDSESWASRTLLYDAAGKVRSDTTVQDDGRVSETRFVDGLRVQLHEIDPNGTASWAERTTGYDASGRINGTEIAYADGRLVVSGYENGLRSRVFVTDPGDRFDWTSQTTDYDGSGRRVRTEIVQDDGRHILTDFVGNTRAHAIETDGADRFAWAVKTYSFDDGGAIAALVTVMDNGNRQEMRYDHGVLQLRVDSDVADAYAWSRKVIDYANGHPASLTTHYDNGTVDVIVYDFI</sequence>
<dbReference type="SUPFAM" id="SSF51126">
    <property type="entry name" value="Pectin lyase-like"/>
    <property type="match status" value="1"/>
</dbReference>
<dbReference type="InterPro" id="IPR035986">
    <property type="entry name" value="PKD_dom_sf"/>
</dbReference>
<dbReference type="InterPro" id="IPR013320">
    <property type="entry name" value="ConA-like_dom_sf"/>
</dbReference>
<dbReference type="Gene3D" id="2.160.20.10">
    <property type="entry name" value="Single-stranded right-handed beta-helix, Pectin lyase-like"/>
    <property type="match status" value="2"/>
</dbReference>
<dbReference type="InterPro" id="IPR011050">
    <property type="entry name" value="Pectin_lyase_fold/virulence"/>
</dbReference>
<name>A0A2T5JR33_9RHOB</name>
<keyword evidence="3" id="KW-1185">Reference proteome</keyword>
<evidence type="ECO:0000313" key="3">
    <source>
        <dbReference type="Proteomes" id="UP000244060"/>
    </source>
</evidence>
<feature type="domain" description="PKD" evidence="1">
    <location>
        <begin position="433"/>
        <end position="482"/>
    </location>
</feature>
<organism evidence="2 3">
    <name type="scientific">Cereibacter azotoformans</name>
    <dbReference type="NCBI Taxonomy" id="43057"/>
    <lineage>
        <taxon>Bacteria</taxon>
        <taxon>Pseudomonadati</taxon>
        <taxon>Pseudomonadota</taxon>
        <taxon>Alphaproteobacteria</taxon>
        <taxon>Rhodobacterales</taxon>
        <taxon>Paracoccaceae</taxon>
        <taxon>Cereibacter</taxon>
    </lineage>
</organism>
<dbReference type="InterPro" id="IPR012334">
    <property type="entry name" value="Pectin_lyas_fold"/>
</dbReference>
<dbReference type="Pfam" id="PF13229">
    <property type="entry name" value="Beta_helix"/>
    <property type="match status" value="1"/>
</dbReference>
<dbReference type="Pfam" id="PF18911">
    <property type="entry name" value="PKD_4"/>
    <property type="match status" value="1"/>
</dbReference>
<dbReference type="SUPFAM" id="SSF49299">
    <property type="entry name" value="PKD domain"/>
    <property type="match status" value="1"/>
</dbReference>
<dbReference type="InterPro" id="IPR022409">
    <property type="entry name" value="PKD/Chitinase_dom"/>
</dbReference>
<dbReference type="RefSeq" id="WP_181318575.1">
    <property type="nucleotide sequence ID" value="NZ_QAOT01000030.1"/>
</dbReference>
<dbReference type="InterPro" id="IPR000601">
    <property type="entry name" value="PKD_dom"/>
</dbReference>
<accession>A0A2T5JR33</accession>
<evidence type="ECO:0000313" key="2">
    <source>
        <dbReference type="EMBL" id="PTR10454.1"/>
    </source>
</evidence>
<dbReference type="SMART" id="SM00089">
    <property type="entry name" value="PKD"/>
    <property type="match status" value="1"/>
</dbReference>
<reference evidence="2 3" key="1">
    <citation type="submission" date="2018-04" db="EMBL/GenBank/DDBJ databases">
        <title>Genomic Encyclopedia of Type Strains, Phase III (KMG-III): the genomes of soil and plant-associated and newly described type strains.</title>
        <authorList>
            <person name="Whitman W."/>
        </authorList>
    </citation>
    <scope>NUCLEOTIDE SEQUENCE [LARGE SCALE GENOMIC DNA]</scope>
    <source>
        <strain evidence="2 3">KA25</strain>
    </source>
</reference>
<dbReference type="SUPFAM" id="SSF49899">
    <property type="entry name" value="Concanavalin A-like lectins/glucanases"/>
    <property type="match status" value="1"/>
</dbReference>
<dbReference type="InterPro" id="IPR006626">
    <property type="entry name" value="PbH1"/>
</dbReference>
<comment type="caution">
    <text evidence="2">The sequence shown here is derived from an EMBL/GenBank/DDBJ whole genome shotgun (WGS) entry which is preliminary data.</text>
</comment>
<dbReference type="CDD" id="cd00146">
    <property type="entry name" value="PKD"/>
    <property type="match status" value="1"/>
</dbReference>
<gene>
    <name evidence="2" type="ORF">C8J28_1305</name>
</gene>
<dbReference type="InterPro" id="IPR013783">
    <property type="entry name" value="Ig-like_fold"/>
</dbReference>
<dbReference type="Proteomes" id="UP000244060">
    <property type="component" value="Unassembled WGS sequence"/>
</dbReference>
<evidence type="ECO:0000259" key="1">
    <source>
        <dbReference type="PROSITE" id="PS50093"/>
    </source>
</evidence>
<protein>
    <submittedName>
        <fullName evidence="2">PKD domain-containing protein</fullName>
    </submittedName>
</protein>
<dbReference type="AlphaFoldDB" id="A0A2T5JR33"/>
<dbReference type="SMART" id="SM00710">
    <property type="entry name" value="PbH1"/>
    <property type="match status" value="6"/>
</dbReference>
<dbReference type="Gene3D" id="2.60.40.10">
    <property type="entry name" value="Immunoglobulins"/>
    <property type="match status" value="1"/>
</dbReference>
<proteinExistence type="predicted"/>
<dbReference type="InterPro" id="IPR039448">
    <property type="entry name" value="Beta_helix"/>
</dbReference>
<dbReference type="EMBL" id="QAOT01000030">
    <property type="protein sequence ID" value="PTR10454.1"/>
    <property type="molecule type" value="Genomic_DNA"/>
</dbReference>
<dbReference type="PROSITE" id="PS50093">
    <property type="entry name" value="PKD"/>
    <property type="match status" value="1"/>
</dbReference>